<evidence type="ECO:0000259" key="3">
    <source>
        <dbReference type="Pfam" id="PF21467"/>
    </source>
</evidence>
<dbReference type="RefSeq" id="WP_243802990.1">
    <property type="nucleotide sequence ID" value="NZ_CP094670.1"/>
</dbReference>
<geneLocation type="plasmid" evidence="4 5">
    <name>unnamed1</name>
</geneLocation>
<protein>
    <recommendedName>
        <fullName evidence="3">Beta-galactosidase galactose-binding domain-containing protein</fullName>
    </recommendedName>
</protein>
<feature type="domain" description="Beta-galactosidase galactose-binding" evidence="3">
    <location>
        <begin position="1"/>
        <end position="25"/>
    </location>
</feature>
<dbReference type="SUPFAM" id="SSF49785">
    <property type="entry name" value="Galactose-binding domain-like"/>
    <property type="match status" value="1"/>
</dbReference>
<gene>
    <name evidence="4" type="ORF">MTX78_23380</name>
</gene>
<evidence type="ECO:0000256" key="2">
    <source>
        <dbReference type="ARBA" id="ARBA00023295"/>
    </source>
</evidence>
<reference evidence="4 5" key="1">
    <citation type="submission" date="2022-03" db="EMBL/GenBank/DDBJ databases">
        <title>Hymenobactersp. isolated from the air.</title>
        <authorList>
            <person name="Won M."/>
            <person name="Kwon S.-W."/>
        </authorList>
    </citation>
    <scope>NUCLEOTIDE SEQUENCE [LARGE SCALE GENOMIC DNA]</scope>
    <source>
        <strain evidence="4 5">KACC 21982</strain>
        <plasmid evidence="4 5">unnamed1</plasmid>
    </source>
</reference>
<dbReference type="EMBL" id="CP094670">
    <property type="protein sequence ID" value="UOG77291.1"/>
    <property type="molecule type" value="Genomic_DNA"/>
</dbReference>
<dbReference type="Gene3D" id="2.60.120.260">
    <property type="entry name" value="Galactose-binding domain-like"/>
    <property type="match status" value="1"/>
</dbReference>
<dbReference type="InterPro" id="IPR008979">
    <property type="entry name" value="Galactose-bd-like_sf"/>
</dbReference>
<dbReference type="InterPro" id="IPR048913">
    <property type="entry name" value="BetaGal_gal-bd"/>
</dbReference>
<dbReference type="Pfam" id="PF21467">
    <property type="entry name" value="BetaGal_gal-bd"/>
    <property type="match status" value="1"/>
</dbReference>
<keyword evidence="4" id="KW-0614">Plasmid</keyword>
<evidence type="ECO:0000313" key="4">
    <source>
        <dbReference type="EMBL" id="UOG77291.1"/>
    </source>
</evidence>
<keyword evidence="2" id="KW-0326">Glycosidase</keyword>
<name>A0ABY4D7S3_9BACT</name>
<proteinExistence type="predicted"/>
<evidence type="ECO:0000313" key="5">
    <source>
        <dbReference type="Proteomes" id="UP000831113"/>
    </source>
</evidence>
<keyword evidence="1" id="KW-0378">Hydrolase</keyword>
<dbReference type="Proteomes" id="UP000831113">
    <property type="component" value="Plasmid unnamed1"/>
</dbReference>
<organism evidence="4 5">
    <name type="scientific">Hymenobacter tibetensis</name>
    <dbReference type="NCBI Taxonomy" id="497967"/>
    <lineage>
        <taxon>Bacteria</taxon>
        <taxon>Pseudomonadati</taxon>
        <taxon>Bacteroidota</taxon>
        <taxon>Cytophagia</taxon>
        <taxon>Cytophagales</taxon>
        <taxon>Hymenobacteraceae</taxon>
        <taxon>Hymenobacter</taxon>
    </lineage>
</organism>
<accession>A0ABY4D7S3</accession>
<keyword evidence="5" id="KW-1185">Reference proteome</keyword>
<sequence>MGRYWEIGPQQPLHVPAEWLQKGANEVVVLEMLEPQQDKLVGVENPFWK</sequence>
<evidence type="ECO:0000256" key="1">
    <source>
        <dbReference type="ARBA" id="ARBA00022801"/>
    </source>
</evidence>